<dbReference type="Pfam" id="PF03060">
    <property type="entry name" value="NMO"/>
    <property type="match status" value="1"/>
</dbReference>
<dbReference type="InterPro" id="IPR004136">
    <property type="entry name" value="NMO"/>
</dbReference>
<comment type="catalytic activity">
    <reaction evidence="10">
        <text>3 propionate 3-nitronate + 3 O2 + H2O = 3 3-oxopropanoate + 2 nitrate + nitrite + H2O2 + 3 H(+)</text>
        <dbReference type="Rhea" id="RHEA:57332"/>
        <dbReference type="ChEBI" id="CHEBI:15377"/>
        <dbReference type="ChEBI" id="CHEBI:15378"/>
        <dbReference type="ChEBI" id="CHEBI:15379"/>
        <dbReference type="ChEBI" id="CHEBI:16240"/>
        <dbReference type="ChEBI" id="CHEBI:16301"/>
        <dbReference type="ChEBI" id="CHEBI:17632"/>
        <dbReference type="ChEBI" id="CHEBI:33190"/>
        <dbReference type="ChEBI" id="CHEBI:136067"/>
    </reaction>
</comment>
<dbReference type="PANTHER" id="PTHR42747:SF3">
    <property type="entry name" value="NITRONATE MONOOXYGENASE-RELATED"/>
    <property type="match status" value="1"/>
</dbReference>
<dbReference type="CDD" id="cd04730">
    <property type="entry name" value="NPD_like"/>
    <property type="match status" value="1"/>
</dbReference>
<keyword evidence="4" id="KW-0285">Flavoprotein</keyword>
<dbReference type="RefSeq" id="WP_160407523.1">
    <property type="nucleotide sequence ID" value="NZ_WSES01000002.1"/>
</dbReference>
<accession>A0A7X3FXP3</accession>
<protein>
    <recommendedName>
        <fullName evidence="11">Nitronate monooxygenase</fullName>
    </recommendedName>
    <alternativeName>
        <fullName evidence="9">Propionate 3-nitronate monooxygenase</fullName>
    </alternativeName>
</protein>
<evidence type="ECO:0000256" key="8">
    <source>
        <dbReference type="ARBA" id="ARBA00023033"/>
    </source>
</evidence>
<evidence type="ECO:0000256" key="6">
    <source>
        <dbReference type="ARBA" id="ARBA00022741"/>
    </source>
</evidence>
<evidence type="ECO:0000256" key="3">
    <source>
        <dbReference type="ARBA" id="ARBA00022575"/>
    </source>
</evidence>
<dbReference type="PANTHER" id="PTHR42747">
    <property type="entry name" value="NITRONATE MONOOXYGENASE-RELATED"/>
    <property type="match status" value="1"/>
</dbReference>
<name>A0A7X3FXP3_9BURK</name>
<dbReference type="InterPro" id="IPR013785">
    <property type="entry name" value="Aldolase_TIM"/>
</dbReference>
<keyword evidence="7" id="KW-0560">Oxidoreductase</keyword>
<dbReference type="FunFam" id="3.20.20.70:FF:000154">
    <property type="entry name" value="Probable nitronate monooxygenase"/>
    <property type="match status" value="1"/>
</dbReference>
<dbReference type="Proteomes" id="UP000443353">
    <property type="component" value="Unassembled WGS sequence"/>
</dbReference>
<evidence type="ECO:0000256" key="11">
    <source>
        <dbReference type="ARBA" id="ARBA00067136"/>
    </source>
</evidence>
<sequence length="352" mass="36251">MHTFLPDRIGIVHPIIQAPMAGVSTAALAAAVSNAGGLGSIAVGAGNATQARAAIRAVRALTDKPFNVNVFAHRPARADARREAAWLDWLAAHFDALETTAPPALREIYTSFLDDPAMLAVLVEERPAVVSFHFGLPTPSQVASLHAAGIMLMATATSPQEARAIEAAGIDVVIAQGIEAGGHRGTFDPAQPDAGLGTFALVQLVRASVTIPIVAAGGIMDGRGIAAALRLGAGAAQLGTAFILAPESAATPHHRALLRDGCARTAMTDAISGRAARGIVNRFFDEIGGPGHPPVPDYPIAYDAAKALHAAAFKRGNQDYSVNWAGQAYPLARAMPAAALVAMLATELDAAR</sequence>
<dbReference type="SUPFAM" id="SSF51412">
    <property type="entry name" value="Inosine monophosphate dehydrogenase (IMPDH)"/>
    <property type="match status" value="1"/>
</dbReference>
<comment type="cofactor">
    <cofactor evidence="1">
        <name>FMN</name>
        <dbReference type="ChEBI" id="CHEBI:58210"/>
    </cofactor>
</comment>
<comment type="similarity">
    <text evidence="2">Belongs to the nitronate monooxygenase family. NMO class I subfamily.</text>
</comment>
<keyword evidence="6" id="KW-0547">Nucleotide-binding</keyword>
<evidence type="ECO:0000256" key="9">
    <source>
        <dbReference type="ARBA" id="ARBA00031155"/>
    </source>
</evidence>
<comment type="caution">
    <text evidence="12">The sequence shown here is derived from an EMBL/GenBank/DDBJ whole genome shotgun (WGS) entry which is preliminary data.</text>
</comment>
<dbReference type="Gene3D" id="3.20.20.70">
    <property type="entry name" value="Aldolase class I"/>
    <property type="match status" value="1"/>
</dbReference>
<evidence type="ECO:0000256" key="10">
    <source>
        <dbReference type="ARBA" id="ARBA00049401"/>
    </source>
</evidence>
<evidence type="ECO:0000313" key="13">
    <source>
        <dbReference type="Proteomes" id="UP000443353"/>
    </source>
</evidence>
<keyword evidence="8 12" id="KW-0503">Monooxygenase</keyword>
<evidence type="ECO:0000313" key="12">
    <source>
        <dbReference type="EMBL" id="MVW59309.1"/>
    </source>
</evidence>
<keyword evidence="13" id="KW-1185">Reference proteome</keyword>
<gene>
    <name evidence="12" type="ORF">GPY61_05150</name>
</gene>
<reference evidence="12 13" key="1">
    <citation type="submission" date="2019-12" db="EMBL/GenBank/DDBJ databases">
        <authorList>
            <person name="Li C."/>
            <person name="Zhao J."/>
        </authorList>
    </citation>
    <scope>NUCLEOTIDE SEQUENCE [LARGE SCALE GENOMIC DNA]</scope>
    <source>
        <strain evidence="12 13">NEAU-DD11</strain>
    </source>
</reference>
<evidence type="ECO:0000256" key="2">
    <source>
        <dbReference type="ARBA" id="ARBA00009881"/>
    </source>
</evidence>
<keyword evidence="5" id="KW-0288">FMN</keyword>
<evidence type="ECO:0000256" key="1">
    <source>
        <dbReference type="ARBA" id="ARBA00001917"/>
    </source>
</evidence>
<dbReference type="AlphaFoldDB" id="A0A7X3FXP3"/>
<evidence type="ECO:0000256" key="4">
    <source>
        <dbReference type="ARBA" id="ARBA00022630"/>
    </source>
</evidence>
<proteinExistence type="inferred from homology"/>
<organism evidence="12 13">
    <name type="scientific">Massilia cellulosiltytica</name>
    <dbReference type="NCBI Taxonomy" id="2683234"/>
    <lineage>
        <taxon>Bacteria</taxon>
        <taxon>Pseudomonadati</taxon>
        <taxon>Pseudomonadota</taxon>
        <taxon>Betaproteobacteria</taxon>
        <taxon>Burkholderiales</taxon>
        <taxon>Oxalobacteraceae</taxon>
        <taxon>Telluria group</taxon>
        <taxon>Massilia</taxon>
    </lineage>
</organism>
<dbReference type="GO" id="GO:0000166">
    <property type="term" value="F:nucleotide binding"/>
    <property type="evidence" value="ECO:0007669"/>
    <property type="project" value="UniProtKB-KW"/>
</dbReference>
<dbReference type="GO" id="GO:0018580">
    <property type="term" value="F:nitronate monooxygenase activity"/>
    <property type="evidence" value="ECO:0007669"/>
    <property type="project" value="InterPro"/>
</dbReference>
<dbReference type="EMBL" id="WSES01000002">
    <property type="protein sequence ID" value="MVW59309.1"/>
    <property type="molecule type" value="Genomic_DNA"/>
</dbReference>
<evidence type="ECO:0000256" key="5">
    <source>
        <dbReference type="ARBA" id="ARBA00022643"/>
    </source>
</evidence>
<keyword evidence="3" id="KW-0216">Detoxification</keyword>
<evidence type="ECO:0000256" key="7">
    <source>
        <dbReference type="ARBA" id="ARBA00023002"/>
    </source>
</evidence>
<dbReference type="GO" id="GO:0009636">
    <property type="term" value="P:response to toxic substance"/>
    <property type="evidence" value="ECO:0007669"/>
    <property type="project" value="UniProtKB-KW"/>
</dbReference>